<reference evidence="7" key="1">
    <citation type="submission" date="2021-02" db="EMBL/GenBank/DDBJ databases">
        <authorList>
            <person name="Cremers G."/>
            <person name="Picone N."/>
        </authorList>
    </citation>
    <scope>NUCLEOTIDE SEQUENCE</scope>
    <source>
        <strain evidence="7">PQ17</strain>
    </source>
</reference>
<dbReference type="PANTHER" id="PTHR21256">
    <property type="entry name" value="HISTIDINOL DEHYDROGENASE HDH"/>
    <property type="match status" value="1"/>
</dbReference>
<evidence type="ECO:0000256" key="3">
    <source>
        <dbReference type="ARBA" id="ARBA00022833"/>
    </source>
</evidence>
<dbReference type="GO" id="GO:0051287">
    <property type="term" value="F:NAD binding"/>
    <property type="evidence" value="ECO:0007669"/>
    <property type="project" value="InterPro"/>
</dbReference>
<dbReference type="GO" id="GO:0005737">
    <property type="term" value="C:cytoplasm"/>
    <property type="evidence" value="ECO:0007669"/>
    <property type="project" value="TreeGrafter"/>
</dbReference>
<keyword evidence="2" id="KW-0479">Metal-binding</keyword>
<dbReference type="EMBL" id="CAJNOB010000001">
    <property type="protein sequence ID" value="CAF0688881.1"/>
    <property type="molecule type" value="Genomic_DNA"/>
</dbReference>
<dbReference type="InterPro" id="IPR012131">
    <property type="entry name" value="Hstdl_DH"/>
</dbReference>
<keyword evidence="8" id="KW-1185">Reference proteome</keyword>
<dbReference type="FunFam" id="3.40.50.1980:FF:000001">
    <property type="entry name" value="Histidinol dehydrogenase"/>
    <property type="match status" value="1"/>
</dbReference>
<feature type="region of interest" description="Disordered" evidence="6">
    <location>
        <begin position="26"/>
        <end position="67"/>
    </location>
</feature>
<dbReference type="InterPro" id="IPR016161">
    <property type="entry name" value="Ald_DH/histidinol_DH"/>
</dbReference>
<dbReference type="GO" id="GO:0004399">
    <property type="term" value="F:histidinol dehydrogenase activity"/>
    <property type="evidence" value="ECO:0007669"/>
    <property type="project" value="UniProtKB-EC"/>
</dbReference>
<keyword evidence="4 7" id="KW-0560">Oxidoreductase</keyword>
<dbReference type="InterPro" id="IPR001692">
    <property type="entry name" value="Histidinol_DH_CS"/>
</dbReference>
<organism evidence="7 8">
    <name type="scientific">Candidatus Methylacidithermus pantelleriae</name>
    <dbReference type="NCBI Taxonomy" id="2744239"/>
    <lineage>
        <taxon>Bacteria</taxon>
        <taxon>Pseudomonadati</taxon>
        <taxon>Verrucomicrobiota</taxon>
        <taxon>Methylacidiphilae</taxon>
        <taxon>Methylacidiphilales</taxon>
        <taxon>Methylacidiphilaceae</taxon>
        <taxon>Candidatus Methylacidithermus</taxon>
    </lineage>
</organism>
<comment type="similarity">
    <text evidence="5">Belongs to the histidinol dehydrogenase family.</text>
</comment>
<evidence type="ECO:0000256" key="2">
    <source>
        <dbReference type="ARBA" id="ARBA00022723"/>
    </source>
</evidence>
<dbReference type="Pfam" id="PF00815">
    <property type="entry name" value="Histidinol_dh"/>
    <property type="match status" value="1"/>
</dbReference>
<dbReference type="PROSITE" id="PS00611">
    <property type="entry name" value="HISOL_DEHYDROGENASE"/>
    <property type="match status" value="1"/>
</dbReference>
<accession>A0A8J2BLR8</accession>
<dbReference type="PRINTS" id="PR00083">
    <property type="entry name" value="HOLDHDRGNASE"/>
</dbReference>
<evidence type="ECO:0000313" key="8">
    <source>
        <dbReference type="Proteomes" id="UP000663859"/>
    </source>
</evidence>
<evidence type="ECO:0000313" key="7">
    <source>
        <dbReference type="EMBL" id="CAF0688881.1"/>
    </source>
</evidence>
<evidence type="ECO:0000256" key="4">
    <source>
        <dbReference type="ARBA" id="ARBA00023002"/>
    </source>
</evidence>
<proteinExistence type="inferred from homology"/>
<dbReference type="Gene3D" id="3.40.50.1980">
    <property type="entry name" value="Nitrogenase molybdenum iron protein domain"/>
    <property type="match status" value="2"/>
</dbReference>
<dbReference type="PANTHER" id="PTHR21256:SF2">
    <property type="entry name" value="HISTIDINE BIOSYNTHESIS TRIFUNCTIONAL PROTEIN"/>
    <property type="match status" value="1"/>
</dbReference>
<keyword evidence="3" id="KW-0862">Zinc</keyword>
<dbReference type="CDD" id="cd06572">
    <property type="entry name" value="Histidinol_dh"/>
    <property type="match status" value="1"/>
</dbReference>
<feature type="compositionally biased region" description="Basic and acidic residues" evidence="6">
    <location>
        <begin position="530"/>
        <end position="550"/>
    </location>
</feature>
<dbReference type="Gene3D" id="1.20.5.1300">
    <property type="match status" value="1"/>
</dbReference>
<name>A0A8J2BLR8_9BACT</name>
<dbReference type="GO" id="GO:0046872">
    <property type="term" value="F:metal ion binding"/>
    <property type="evidence" value="ECO:0007669"/>
    <property type="project" value="UniProtKB-KW"/>
</dbReference>
<dbReference type="GO" id="GO:0000105">
    <property type="term" value="P:L-histidine biosynthetic process"/>
    <property type="evidence" value="ECO:0007669"/>
    <property type="project" value="TreeGrafter"/>
</dbReference>
<evidence type="ECO:0000256" key="5">
    <source>
        <dbReference type="RuleBase" id="RU004175"/>
    </source>
</evidence>
<feature type="region of interest" description="Disordered" evidence="6">
    <location>
        <begin position="522"/>
        <end position="550"/>
    </location>
</feature>
<gene>
    <name evidence="7" type="ORF">MPNT_10038</name>
</gene>
<comment type="caution">
    <text evidence="7">The sequence shown here is derived from an EMBL/GenBank/DDBJ whole genome shotgun (WGS) entry which is preliminary data.</text>
</comment>
<comment type="cofactor">
    <cofactor evidence="1">
        <name>Zn(2+)</name>
        <dbReference type="ChEBI" id="CHEBI:29105"/>
    </cofactor>
</comment>
<evidence type="ECO:0000256" key="6">
    <source>
        <dbReference type="SAM" id="MobiDB-lite"/>
    </source>
</evidence>
<feature type="compositionally biased region" description="Polar residues" evidence="6">
    <location>
        <begin position="36"/>
        <end position="53"/>
    </location>
</feature>
<dbReference type="AlphaFoldDB" id="A0A8J2BLR8"/>
<dbReference type="NCBIfam" id="TIGR00069">
    <property type="entry name" value="hisD"/>
    <property type="match status" value="1"/>
</dbReference>
<evidence type="ECO:0000256" key="1">
    <source>
        <dbReference type="ARBA" id="ARBA00001947"/>
    </source>
</evidence>
<dbReference type="SUPFAM" id="SSF53720">
    <property type="entry name" value="ALDH-like"/>
    <property type="match status" value="1"/>
</dbReference>
<protein>
    <submittedName>
        <fullName evidence="7">Histidinol dehydrogenase</fullName>
        <ecNumber evidence="7">1.1.1.23</ecNumber>
    </submittedName>
</protein>
<dbReference type="Proteomes" id="UP000663859">
    <property type="component" value="Unassembled WGS sequence"/>
</dbReference>
<sequence length="550" mass="60764">MTAKKWLGELSMERKTSLAVILSTQVRGGTHAEGQKPNNTRSDCRSGETNVPFPSTHLESHKKSSKPFLAPATEQILGRKPFVLATNPIVPQQKENPMPHLPKIIRYGEPSWERLLEKWSKRLEPSPEVAATVTEILSAVRHRGDNALRQYTKKFDWVDVENFQLERRPPTPPREVRAALEWAHRNIRLFALAQRPSQRMIRNQEGARIGELYHPLDRVGIYIPAGQAALISTVLMTVTLARVAGVKEIALATRPPVDEVLHWTALYAGATEIYQVGGAQAIAAFAFGTESIPKVQKIFGPGNRYVMEAKRQVFGIVDVDLLPGPSEVAVIADESADPAVVAAELLAQAEHAKDASVLLTTPVPGLMEEVRKELQRQYKDCYRIDAIGECLRKRSYFILVPSLSEAIAVVEAFAPEHLSLMIEKPERIARNIRHCGAIFVGKFSPVSVGDFLAGPSHVLPTGGGAAVFSGLSVVDFYRRTSYIAYSEASLRRVASYVDVFTKIEGLDAHARSVRICLERAKANKAPQKSLRKEAGKRKDSSTPEEKSPPS</sequence>
<dbReference type="EC" id="1.1.1.23" evidence="7"/>